<reference evidence="2 3" key="1">
    <citation type="submission" date="2020-03" db="EMBL/GenBank/DDBJ databases">
        <title>Complete genome sequence of Shewanella sp.</title>
        <authorList>
            <person name="Kim Y.-S."/>
            <person name="Kim S.-J."/>
            <person name="Jung H.-K."/>
            <person name="Kim K.-H."/>
        </authorList>
    </citation>
    <scope>NUCLEOTIDE SEQUENCE [LARGE SCALE GENOMIC DNA]</scope>
    <source>
        <strain evidence="2 3">PN3F2</strain>
    </source>
</reference>
<keyword evidence="1" id="KW-0472">Membrane</keyword>
<dbReference type="KEGG" id="saes:HBH39_02750"/>
<dbReference type="Pfam" id="PF06197">
    <property type="entry name" value="DUF998"/>
    <property type="match status" value="1"/>
</dbReference>
<feature type="transmembrane region" description="Helical" evidence="1">
    <location>
        <begin position="171"/>
        <end position="195"/>
    </location>
</feature>
<dbReference type="RefSeq" id="WP_167675404.1">
    <property type="nucleotide sequence ID" value="NZ_CP050313.1"/>
</dbReference>
<keyword evidence="1" id="KW-0812">Transmembrane</keyword>
<keyword evidence="1" id="KW-1133">Transmembrane helix</keyword>
<keyword evidence="3" id="KW-1185">Reference proteome</keyword>
<accession>A0A6G9QI53</accession>
<feature type="transmembrane region" description="Helical" evidence="1">
    <location>
        <begin position="50"/>
        <end position="70"/>
    </location>
</feature>
<dbReference type="InterPro" id="IPR009339">
    <property type="entry name" value="DUF998"/>
</dbReference>
<sequence>MSIAAACIASVGVLSALIALLDQLQGSFLSIRPDTLGDYMNSPLAVVFNLSLLAAGACFFFCAMAIYYTFEDPFSRAIALVGAMVGFSIALLGIFPINYLDWHRKVSTIYLLCSALLHFLSILNYFRPKNTMTRAEFGLSLLSLIMSLSLIFMLDWRVLDFPPCNESFDHFCWVATCMWGLTQANILWCVCLGFGMRRYIVLQQKDARQLTPAY</sequence>
<protein>
    <submittedName>
        <fullName evidence="2">DUF998 domain-containing protein</fullName>
    </submittedName>
</protein>
<dbReference type="AlphaFoldDB" id="A0A6G9QI53"/>
<evidence type="ECO:0000313" key="2">
    <source>
        <dbReference type="EMBL" id="QIR13559.1"/>
    </source>
</evidence>
<gene>
    <name evidence="2" type="ORF">HBH39_02750</name>
</gene>
<dbReference type="Proteomes" id="UP000502608">
    <property type="component" value="Chromosome"/>
</dbReference>
<dbReference type="EMBL" id="CP050313">
    <property type="protein sequence ID" value="QIR13559.1"/>
    <property type="molecule type" value="Genomic_DNA"/>
</dbReference>
<feature type="transmembrane region" description="Helical" evidence="1">
    <location>
        <begin position="77"/>
        <end position="97"/>
    </location>
</feature>
<feature type="transmembrane region" description="Helical" evidence="1">
    <location>
        <begin position="138"/>
        <end position="159"/>
    </location>
</feature>
<evidence type="ECO:0000313" key="3">
    <source>
        <dbReference type="Proteomes" id="UP000502608"/>
    </source>
</evidence>
<evidence type="ECO:0000256" key="1">
    <source>
        <dbReference type="SAM" id="Phobius"/>
    </source>
</evidence>
<organism evidence="2 3">
    <name type="scientific">Shewanella aestuarii</name>
    <dbReference type="NCBI Taxonomy" id="1028752"/>
    <lineage>
        <taxon>Bacteria</taxon>
        <taxon>Pseudomonadati</taxon>
        <taxon>Pseudomonadota</taxon>
        <taxon>Gammaproteobacteria</taxon>
        <taxon>Alteromonadales</taxon>
        <taxon>Shewanellaceae</taxon>
        <taxon>Shewanella</taxon>
    </lineage>
</organism>
<name>A0A6G9QI53_9GAMM</name>
<proteinExistence type="predicted"/>
<feature type="transmembrane region" description="Helical" evidence="1">
    <location>
        <begin position="109"/>
        <end position="126"/>
    </location>
</feature>